<dbReference type="AlphaFoldDB" id="A0A9P6Q267"/>
<evidence type="ECO:0000313" key="3">
    <source>
        <dbReference type="Proteomes" id="UP000726737"/>
    </source>
</evidence>
<evidence type="ECO:0000256" key="1">
    <source>
        <dbReference type="SAM" id="MobiDB-lite"/>
    </source>
</evidence>
<feature type="compositionally biased region" description="Low complexity" evidence="1">
    <location>
        <begin position="276"/>
        <end position="288"/>
    </location>
</feature>
<dbReference type="EMBL" id="JAAAJA010000229">
    <property type="protein sequence ID" value="KAG0258183.1"/>
    <property type="molecule type" value="Genomic_DNA"/>
</dbReference>
<feature type="compositionally biased region" description="Low complexity" evidence="1">
    <location>
        <begin position="184"/>
        <end position="199"/>
    </location>
</feature>
<name>A0A9P6Q267_9FUNG</name>
<evidence type="ECO:0000313" key="2">
    <source>
        <dbReference type="EMBL" id="KAG0258183.1"/>
    </source>
</evidence>
<feature type="region of interest" description="Disordered" evidence="1">
    <location>
        <begin position="263"/>
        <end position="290"/>
    </location>
</feature>
<organism evidence="2 3">
    <name type="scientific">Mortierella polycephala</name>
    <dbReference type="NCBI Taxonomy" id="41804"/>
    <lineage>
        <taxon>Eukaryota</taxon>
        <taxon>Fungi</taxon>
        <taxon>Fungi incertae sedis</taxon>
        <taxon>Mucoromycota</taxon>
        <taxon>Mortierellomycotina</taxon>
        <taxon>Mortierellomycetes</taxon>
        <taxon>Mortierellales</taxon>
        <taxon>Mortierellaceae</taxon>
        <taxon>Mortierella</taxon>
    </lineage>
</organism>
<dbReference type="OrthoDB" id="10595269at2759"/>
<feature type="compositionally biased region" description="Acidic residues" evidence="1">
    <location>
        <begin position="98"/>
        <end position="139"/>
    </location>
</feature>
<feature type="compositionally biased region" description="Polar residues" evidence="1">
    <location>
        <begin position="168"/>
        <end position="183"/>
    </location>
</feature>
<feature type="compositionally biased region" description="Polar residues" evidence="1">
    <location>
        <begin position="209"/>
        <end position="218"/>
    </location>
</feature>
<feature type="compositionally biased region" description="Gly residues" evidence="1">
    <location>
        <begin position="85"/>
        <end position="96"/>
    </location>
</feature>
<reference evidence="2" key="1">
    <citation type="journal article" date="2020" name="Fungal Divers.">
        <title>Resolving the Mortierellaceae phylogeny through synthesis of multi-gene phylogenetics and phylogenomics.</title>
        <authorList>
            <person name="Vandepol N."/>
            <person name="Liber J."/>
            <person name="Desiro A."/>
            <person name="Na H."/>
            <person name="Kennedy M."/>
            <person name="Barry K."/>
            <person name="Grigoriev I.V."/>
            <person name="Miller A.N."/>
            <person name="O'Donnell K."/>
            <person name="Stajich J.E."/>
            <person name="Bonito G."/>
        </authorList>
    </citation>
    <scope>NUCLEOTIDE SEQUENCE</scope>
    <source>
        <strain evidence="2">KOD948</strain>
    </source>
</reference>
<keyword evidence="3" id="KW-1185">Reference proteome</keyword>
<gene>
    <name evidence="2" type="ORF">BG011_003448</name>
</gene>
<dbReference type="Proteomes" id="UP000726737">
    <property type="component" value="Unassembled WGS sequence"/>
</dbReference>
<proteinExistence type="predicted"/>
<feature type="compositionally biased region" description="Polar residues" evidence="1">
    <location>
        <begin position="226"/>
        <end position="236"/>
    </location>
</feature>
<comment type="caution">
    <text evidence="2">The sequence shown here is derived from an EMBL/GenBank/DDBJ whole genome shotgun (WGS) entry which is preliminary data.</text>
</comment>
<sequence length="643" mass="70013">MALSRRCRETVDSDDSSDEDPITDDAYFSRIHVTQKHPSDHDEDDQDSGLGPDRGSGDERQGSDEKQGSESQGPDDEKQDTESQGDGGGGSGGSGSGEDNDSDENEDQLDGDDDKDGDESEDDDENEDEDEGDGIDGNDGDISPVHRAKEVFHTQFATDRIRAPSLLAQRSYSTPQRRNQYRFTSSSSTQPSISPSLSQDIATAAHRLASTSSDSISRSLHARFRSQPQRQNNLSTPADDPRRQFQDEFLANVSAAGLEVDASGCEVRRSSRRNSRQSVPSASSQPPQEQMAMDIAGEASRATTSSQPFQEPAIEELKKQVDMDITVGGTRSSMQQLPESTACKRTHDELFQEPTTARNSSAPPFQLWGISTTTFDLPGQHPVIRPLVTGLALGLRLQVKFNLDASCHPTSLVTLQSKQTLDMVMLRIQTLSTIIQALYVTLSVKVRHLAALAIDSIMDRIKVKVKNRRMGRIGTVITAAEALATTATAIAGFTSMVVEFKDTTNGIDMDMYKALALISTMINDEYMVTTATGVITTTNTDNNSIIMAAAPVSKPTIKPEYTRIITAATNSVTIEVMDMTVGPKGMTHSAKGIVMTALKAKLKDKDMDKVKVKDAVHNGVFQLHLQLPTVFILRILSQIQLQV</sequence>
<feature type="compositionally biased region" description="Basic and acidic residues" evidence="1">
    <location>
        <begin position="1"/>
        <end position="11"/>
    </location>
</feature>
<feature type="compositionally biased region" description="Acidic residues" evidence="1">
    <location>
        <begin position="12"/>
        <end position="23"/>
    </location>
</feature>
<protein>
    <submittedName>
        <fullName evidence="2">Uncharacterized protein</fullName>
    </submittedName>
</protein>
<feature type="compositionally biased region" description="Basic and acidic residues" evidence="1">
    <location>
        <begin position="55"/>
        <end position="68"/>
    </location>
</feature>
<accession>A0A9P6Q267</accession>
<feature type="region of interest" description="Disordered" evidence="1">
    <location>
        <begin position="1"/>
        <end position="241"/>
    </location>
</feature>